<sequence length="209" mass="22740">MEGKTKSLCGGARYCYISCHREVSYSSIYWPSLAPLWHALHGLVASQEEKLAMQNAAQDAGDGAAADQDGHGIGCQLLESADLMNALKSSGQGAVRAIRGRALEALRGTTAEVLQFCSQSIKLAAQCIHTVNTCRWICKPLQQNFDELARATHDTLATLRSARAVCVTNTTENVLERYADLFGENGQLKFPRSLDPASLREIIISMVIK</sequence>
<gene>
    <name evidence="1" type="ORF">B0T10DRAFT_586060</name>
</gene>
<name>A0A9P8VVL6_9HYPO</name>
<comment type="caution">
    <text evidence="1">The sequence shown here is derived from an EMBL/GenBank/DDBJ whole genome shotgun (WGS) entry which is preliminary data.</text>
</comment>
<proteinExistence type="predicted"/>
<evidence type="ECO:0000313" key="2">
    <source>
        <dbReference type="Proteomes" id="UP000777438"/>
    </source>
</evidence>
<dbReference type="OrthoDB" id="2274698at2759"/>
<dbReference type="AlphaFoldDB" id="A0A9P8VVL6"/>
<dbReference type="EMBL" id="JAGPYM010000038">
    <property type="protein sequence ID" value="KAH6874540.1"/>
    <property type="molecule type" value="Genomic_DNA"/>
</dbReference>
<keyword evidence="2" id="KW-1185">Reference proteome</keyword>
<evidence type="ECO:0000313" key="1">
    <source>
        <dbReference type="EMBL" id="KAH6874540.1"/>
    </source>
</evidence>
<dbReference type="Proteomes" id="UP000777438">
    <property type="component" value="Unassembled WGS sequence"/>
</dbReference>
<organism evidence="1 2">
    <name type="scientific">Thelonectria olida</name>
    <dbReference type="NCBI Taxonomy" id="1576542"/>
    <lineage>
        <taxon>Eukaryota</taxon>
        <taxon>Fungi</taxon>
        <taxon>Dikarya</taxon>
        <taxon>Ascomycota</taxon>
        <taxon>Pezizomycotina</taxon>
        <taxon>Sordariomycetes</taxon>
        <taxon>Hypocreomycetidae</taxon>
        <taxon>Hypocreales</taxon>
        <taxon>Nectriaceae</taxon>
        <taxon>Thelonectria</taxon>
    </lineage>
</organism>
<protein>
    <submittedName>
        <fullName evidence="1">Uncharacterized protein</fullName>
    </submittedName>
</protein>
<reference evidence="1 2" key="1">
    <citation type="journal article" date="2021" name="Nat. Commun.">
        <title>Genetic determinants of endophytism in the Arabidopsis root mycobiome.</title>
        <authorList>
            <person name="Mesny F."/>
            <person name="Miyauchi S."/>
            <person name="Thiergart T."/>
            <person name="Pickel B."/>
            <person name="Atanasova L."/>
            <person name="Karlsson M."/>
            <person name="Huettel B."/>
            <person name="Barry K.W."/>
            <person name="Haridas S."/>
            <person name="Chen C."/>
            <person name="Bauer D."/>
            <person name="Andreopoulos W."/>
            <person name="Pangilinan J."/>
            <person name="LaButti K."/>
            <person name="Riley R."/>
            <person name="Lipzen A."/>
            <person name="Clum A."/>
            <person name="Drula E."/>
            <person name="Henrissat B."/>
            <person name="Kohler A."/>
            <person name="Grigoriev I.V."/>
            <person name="Martin F.M."/>
            <person name="Hacquard S."/>
        </authorList>
    </citation>
    <scope>NUCLEOTIDE SEQUENCE [LARGE SCALE GENOMIC DNA]</scope>
    <source>
        <strain evidence="1 2">MPI-CAGE-CH-0241</strain>
    </source>
</reference>
<accession>A0A9P8VVL6</accession>